<sequence>SQPAPAASAALTVERAYHGHLAPGALGASERLGSTSRMSTSW</sequence>
<organism evidence="2 3">
    <name type="scientific">Tilletia laevis</name>
    <dbReference type="NCBI Taxonomy" id="157183"/>
    <lineage>
        <taxon>Eukaryota</taxon>
        <taxon>Fungi</taxon>
        <taxon>Dikarya</taxon>
        <taxon>Basidiomycota</taxon>
        <taxon>Ustilaginomycotina</taxon>
        <taxon>Exobasidiomycetes</taxon>
        <taxon>Tilletiales</taxon>
        <taxon>Tilletiaceae</taxon>
        <taxon>Tilletia</taxon>
    </lineage>
</organism>
<evidence type="ECO:0000256" key="1">
    <source>
        <dbReference type="SAM" id="MobiDB-lite"/>
    </source>
</evidence>
<evidence type="ECO:0000313" key="2">
    <source>
        <dbReference type="EMBL" id="CAD6951019.1"/>
    </source>
</evidence>
<feature type="non-terminal residue" evidence="2">
    <location>
        <position position="42"/>
    </location>
</feature>
<feature type="compositionally biased region" description="Polar residues" evidence="1">
    <location>
        <begin position="32"/>
        <end position="42"/>
    </location>
</feature>
<feature type="region of interest" description="Disordered" evidence="1">
    <location>
        <begin position="22"/>
        <end position="42"/>
    </location>
</feature>
<proteinExistence type="predicted"/>
<keyword evidence="3" id="KW-1185">Reference proteome</keyword>
<comment type="caution">
    <text evidence="2">The sequence shown here is derived from an EMBL/GenBank/DDBJ whole genome shotgun (WGS) entry which is preliminary data.</text>
</comment>
<protein>
    <submittedName>
        <fullName evidence="2">Uncharacterized protein</fullName>
    </submittedName>
</protein>
<evidence type="ECO:0000313" key="3">
    <source>
        <dbReference type="Proteomes" id="UP000836404"/>
    </source>
</evidence>
<dbReference type="Proteomes" id="UP000836404">
    <property type="component" value="Unassembled WGS sequence"/>
</dbReference>
<accession>A0A9N8M0C8</accession>
<dbReference type="EMBL" id="CAJHJF010005580">
    <property type="protein sequence ID" value="CAD6951019.1"/>
    <property type="molecule type" value="Genomic_DNA"/>
</dbReference>
<reference evidence="2 3" key="1">
    <citation type="submission" date="2020-10" db="EMBL/GenBank/DDBJ databases">
        <authorList>
            <person name="Sedaghatjoo S."/>
        </authorList>
    </citation>
    <scope>NUCLEOTIDE SEQUENCE [LARGE SCALE GENOMIC DNA]</scope>
    <source>
        <strain evidence="2 3">LLFL</strain>
    </source>
</reference>
<dbReference type="AlphaFoldDB" id="A0A9N8M0C8"/>
<name>A0A9N8M0C8_9BASI</name>
<gene>
    <name evidence="2" type="ORF">JKILLFL_G8608</name>
</gene>